<protein>
    <submittedName>
        <fullName evidence="1">Uncharacterized protein</fullName>
    </submittedName>
</protein>
<reference evidence="1" key="1">
    <citation type="submission" date="2020-05" db="EMBL/GenBank/DDBJ databases">
        <authorList>
            <person name="Chiriac C."/>
            <person name="Salcher M."/>
            <person name="Ghai R."/>
            <person name="Kavagutti S V."/>
        </authorList>
    </citation>
    <scope>NUCLEOTIDE SEQUENCE</scope>
</reference>
<organism evidence="1">
    <name type="scientific">uncultured Caudovirales phage</name>
    <dbReference type="NCBI Taxonomy" id="2100421"/>
    <lineage>
        <taxon>Viruses</taxon>
        <taxon>Duplodnaviria</taxon>
        <taxon>Heunggongvirae</taxon>
        <taxon>Uroviricota</taxon>
        <taxon>Caudoviricetes</taxon>
        <taxon>Peduoviridae</taxon>
        <taxon>Maltschvirus</taxon>
        <taxon>Maltschvirus maltsch</taxon>
    </lineage>
</organism>
<evidence type="ECO:0000313" key="1">
    <source>
        <dbReference type="EMBL" id="CAB4241592.1"/>
    </source>
</evidence>
<name>A0A6J5T9U0_9CAUD</name>
<proteinExistence type="predicted"/>
<sequence length="399" mass="46716">MRIHNPYINKKLGYYICDNLEFDSKIRACVHAVEHAKPVTWVFNNDVFNKYDWKVEPELTLDQLYDQRARQLREQYDYLILSYSGGADSHNILTAFQRQGLHIDEIITNTMTKASAKAMTIDVNNREAYNAPEAEFHLNTVERLKEIHKTMPKTKITITDCSDALFEELETAGDASWVLDKREGLNPAGMTRFNYLHFTEIRKNFDKDKKIGMIVGIEKPRTMIHRGEFMMAFSDRTTNMITVAEHLKEYPNSTVEFFYWTPDCVEMVIKQGHVIKKWLEANPQHQAMWQTKAVTPDVYRLVHDPLLRNLLYTTWDNNWFQSKKAIYDWYSEFDSWFTDLYAGTKAHNVWQEGLDYVTTKLSPFTKKLADNRVDGLVVVTHTYNLGPLKTLTPESVWIK</sequence>
<gene>
    <name evidence="1" type="ORF">UFOVP71_130</name>
</gene>
<accession>A0A6J5T9U0</accession>
<dbReference type="EMBL" id="LR797824">
    <property type="protein sequence ID" value="CAB4241592.1"/>
    <property type="molecule type" value="Genomic_DNA"/>
</dbReference>